<evidence type="ECO:0000256" key="2">
    <source>
        <dbReference type="ARBA" id="ARBA00012438"/>
    </source>
</evidence>
<evidence type="ECO:0000259" key="9">
    <source>
        <dbReference type="PROSITE" id="PS50109"/>
    </source>
</evidence>
<name>A0A8T7M186_9CHLR</name>
<dbReference type="InterPro" id="IPR003661">
    <property type="entry name" value="HisK_dim/P_dom"/>
</dbReference>
<proteinExistence type="predicted"/>
<evidence type="ECO:0000259" key="10">
    <source>
        <dbReference type="PROSITE" id="PS50112"/>
    </source>
</evidence>
<keyword evidence="14" id="KW-1185">Reference proteome</keyword>
<dbReference type="CDD" id="cd00130">
    <property type="entry name" value="PAS"/>
    <property type="match status" value="1"/>
</dbReference>
<evidence type="ECO:0000256" key="3">
    <source>
        <dbReference type="ARBA" id="ARBA00022553"/>
    </source>
</evidence>
<dbReference type="EC" id="2.7.13.3" evidence="2"/>
<dbReference type="FunFam" id="1.10.287.130:FF:000001">
    <property type="entry name" value="Two-component sensor histidine kinase"/>
    <property type="match status" value="1"/>
</dbReference>
<dbReference type="EMBL" id="JACATZ010000001">
    <property type="protein sequence ID" value="NWJ45759.1"/>
    <property type="molecule type" value="Genomic_DNA"/>
</dbReference>
<dbReference type="Pfam" id="PF00989">
    <property type="entry name" value="PAS"/>
    <property type="match status" value="1"/>
</dbReference>
<feature type="domain" description="PAS" evidence="10">
    <location>
        <begin position="88"/>
        <end position="126"/>
    </location>
</feature>
<accession>A0A8T7M186</accession>
<gene>
    <name evidence="11" type="ORF">HXX08_07760</name>
    <name evidence="12" type="ORF">OZ401_000897</name>
</gene>
<dbReference type="GO" id="GO:0004721">
    <property type="term" value="F:phosphoprotein phosphatase activity"/>
    <property type="evidence" value="ECO:0007669"/>
    <property type="project" value="TreeGrafter"/>
</dbReference>
<keyword evidence="6" id="KW-0902">Two-component regulatory system</keyword>
<evidence type="ECO:0000313" key="13">
    <source>
        <dbReference type="Proteomes" id="UP000521676"/>
    </source>
</evidence>
<evidence type="ECO:0000256" key="8">
    <source>
        <dbReference type="SAM" id="Phobius"/>
    </source>
</evidence>
<dbReference type="EMBL" id="CP128399">
    <property type="protein sequence ID" value="WJW67627.1"/>
    <property type="molecule type" value="Genomic_DNA"/>
</dbReference>
<dbReference type="PROSITE" id="PS50109">
    <property type="entry name" value="HIS_KIN"/>
    <property type="match status" value="1"/>
</dbReference>
<keyword evidence="7 8" id="KW-0472">Membrane</keyword>
<evidence type="ECO:0000313" key="11">
    <source>
        <dbReference type="EMBL" id="NWJ45759.1"/>
    </source>
</evidence>
<dbReference type="InterPro" id="IPR036097">
    <property type="entry name" value="HisK_dim/P_sf"/>
</dbReference>
<dbReference type="Gene3D" id="3.30.565.10">
    <property type="entry name" value="Histidine kinase-like ATPase, C-terminal domain"/>
    <property type="match status" value="1"/>
</dbReference>
<dbReference type="GO" id="GO:0016036">
    <property type="term" value="P:cellular response to phosphate starvation"/>
    <property type="evidence" value="ECO:0007669"/>
    <property type="project" value="TreeGrafter"/>
</dbReference>
<keyword evidence="4" id="KW-0808">Transferase</keyword>
<dbReference type="SMART" id="SM00091">
    <property type="entry name" value="PAS"/>
    <property type="match status" value="1"/>
</dbReference>
<dbReference type="Pfam" id="PF00512">
    <property type="entry name" value="HisKA"/>
    <property type="match status" value="1"/>
</dbReference>
<dbReference type="SUPFAM" id="SSF47384">
    <property type="entry name" value="Homodimeric domain of signal transducing histidine kinase"/>
    <property type="match status" value="1"/>
</dbReference>
<evidence type="ECO:0000313" key="12">
    <source>
        <dbReference type="EMBL" id="WJW67627.1"/>
    </source>
</evidence>
<dbReference type="AlphaFoldDB" id="A0A8T7M186"/>
<feature type="domain" description="Histidine kinase" evidence="9">
    <location>
        <begin position="214"/>
        <end position="436"/>
    </location>
</feature>
<dbReference type="InterPro" id="IPR000014">
    <property type="entry name" value="PAS"/>
</dbReference>
<evidence type="ECO:0000313" key="14">
    <source>
        <dbReference type="Proteomes" id="UP001431572"/>
    </source>
</evidence>
<dbReference type="CDD" id="cd00082">
    <property type="entry name" value="HisKA"/>
    <property type="match status" value="1"/>
</dbReference>
<dbReference type="SMART" id="SM00388">
    <property type="entry name" value="HisKA"/>
    <property type="match status" value="1"/>
</dbReference>
<dbReference type="GO" id="GO:0006355">
    <property type="term" value="P:regulation of DNA-templated transcription"/>
    <property type="evidence" value="ECO:0007669"/>
    <property type="project" value="InterPro"/>
</dbReference>
<dbReference type="SUPFAM" id="SSF55785">
    <property type="entry name" value="PYP-like sensor domain (PAS domain)"/>
    <property type="match status" value="1"/>
</dbReference>
<keyword evidence="8" id="KW-1133">Transmembrane helix</keyword>
<organism evidence="11 13">
    <name type="scientific">Candidatus Chlorohelix allophototropha</name>
    <dbReference type="NCBI Taxonomy" id="3003348"/>
    <lineage>
        <taxon>Bacteria</taxon>
        <taxon>Bacillati</taxon>
        <taxon>Chloroflexota</taxon>
        <taxon>Chloroflexia</taxon>
        <taxon>Candidatus Chloroheliales</taxon>
        <taxon>Candidatus Chloroheliaceae</taxon>
        <taxon>Candidatus Chlorohelix</taxon>
    </lineage>
</organism>
<reference evidence="12" key="2">
    <citation type="journal article" date="2024" name="Nature">
        <title>Anoxygenic phototroph of the Chloroflexota uses a type I reaction centre.</title>
        <authorList>
            <person name="Tsuji J.M."/>
            <person name="Shaw N.A."/>
            <person name="Nagashima S."/>
            <person name="Venkiteswaran J.J."/>
            <person name="Schiff S.L."/>
            <person name="Watanabe T."/>
            <person name="Fukui M."/>
            <person name="Hanada S."/>
            <person name="Tank M."/>
            <person name="Neufeld J.D."/>
        </authorList>
    </citation>
    <scope>NUCLEOTIDE SEQUENCE</scope>
    <source>
        <strain evidence="12">L227-S17</strain>
    </source>
</reference>
<dbReference type="InterPro" id="IPR035965">
    <property type="entry name" value="PAS-like_dom_sf"/>
</dbReference>
<dbReference type="RefSeq" id="WP_341469516.1">
    <property type="nucleotide sequence ID" value="NZ_CP128399.1"/>
</dbReference>
<dbReference type="InterPro" id="IPR004358">
    <property type="entry name" value="Sig_transdc_His_kin-like_C"/>
</dbReference>
<dbReference type="SUPFAM" id="SSF55874">
    <property type="entry name" value="ATPase domain of HSP90 chaperone/DNA topoisomerase II/histidine kinase"/>
    <property type="match status" value="1"/>
</dbReference>
<dbReference type="PROSITE" id="PS50112">
    <property type="entry name" value="PAS"/>
    <property type="match status" value="1"/>
</dbReference>
<evidence type="ECO:0000256" key="1">
    <source>
        <dbReference type="ARBA" id="ARBA00000085"/>
    </source>
</evidence>
<dbReference type="InterPro" id="IPR005467">
    <property type="entry name" value="His_kinase_dom"/>
</dbReference>
<dbReference type="Pfam" id="PF02518">
    <property type="entry name" value="HATPase_c"/>
    <property type="match status" value="1"/>
</dbReference>
<dbReference type="GO" id="GO:0000155">
    <property type="term" value="F:phosphorelay sensor kinase activity"/>
    <property type="evidence" value="ECO:0007669"/>
    <property type="project" value="InterPro"/>
</dbReference>
<keyword evidence="5 12" id="KW-0418">Kinase</keyword>
<dbReference type="PRINTS" id="PR00344">
    <property type="entry name" value="BCTRLSENSOR"/>
</dbReference>
<dbReference type="InterPro" id="IPR036890">
    <property type="entry name" value="HATPase_C_sf"/>
</dbReference>
<dbReference type="CDD" id="cd16922">
    <property type="entry name" value="HATPase_EvgS-ArcB-TorS-like"/>
    <property type="match status" value="1"/>
</dbReference>
<protein>
    <recommendedName>
        <fullName evidence="2">histidine kinase</fullName>
        <ecNumber evidence="2">2.7.13.3</ecNumber>
    </recommendedName>
</protein>
<dbReference type="PANTHER" id="PTHR45453">
    <property type="entry name" value="PHOSPHATE REGULON SENSOR PROTEIN PHOR"/>
    <property type="match status" value="1"/>
</dbReference>
<keyword evidence="8" id="KW-0812">Transmembrane</keyword>
<keyword evidence="3" id="KW-0597">Phosphoprotein</keyword>
<dbReference type="Gene3D" id="3.30.450.20">
    <property type="entry name" value="PAS domain"/>
    <property type="match status" value="1"/>
</dbReference>
<dbReference type="PANTHER" id="PTHR45453:SF1">
    <property type="entry name" value="PHOSPHATE REGULON SENSOR PROTEIN PHOR"/>
    <property type="match status" value="1"/>
</dbReference>
<dbReference type="InterPro" id="IPR050351">
    <property type="entry name" value="BphY/WalK/GraS-like"/>
</dbReference>
<dbReference type="SMART" id="SM00387">
    <property type="entry name" value="HATPase_c"/>
    <property type="match status" value="1"/>
</dbReference>
<feature type="transmembrane region" description="Helical" evidence="8">
    <location>
        <begin position="6"/>
        <end position="26"/>
    </location>
</feature>
<evidence type="ECO:0000256" key="5">
    <source>
        <dbReference type="ARBA" id="ARBA00022777"/>
    </source>
</evidence>
<comment type="catalytic activity">
    <reaction evidence="1">
        <text>ATP + protein L-histidine = ADP + protein N-phospho-L-histidine.</text>
        <dbReference type="EC" id="2.7.13.3"/>
    </reaction>
</comment>
<evidence type="ECO:0000256" key="4">
    <source>
        <dbReference type="ARBA" id="ARBA00022679"/>
    </source>
</evidence>
<dbReference type="InterPro" id="IPR003594">
    <property type="entry name" value="HATPase_dom"/>
</dbReference>
<evidence type="ECO:0000256" key="7">
    <source>
        <dbReference type="ARBA" id="ARBA00023136"/>
    </source>
</evidence>
<dbReference type="Gene3D" id="1.10.287.130">
    <property type="match status" value="1"/>
</dbReference>
<dbReference type="Proteomes" id="UP001431572">
    <property type="component" value="Chromosome 1"/>
</dbReference>
<dbReference type="GO" id="GO:0005886">
    <property type="term" value="C:plasma membrane"/>
    <property type="evidence" value="ECO:0007669"/>
    <property type="project" value="TreeGrafter"/>
</dbReference>
<dbReference type="Proteomes" id="UP000521676">
    <property type="component" value="Unassembled WGS sequence"/>
</dbReference>
<sequence>MDSLIVNIILMIGAGGLGILASALYFRGKARRKLKHISALLGRLSIDQLEYGIETTEIERDSELAEILEALKHVSGEVRAVILHISNERNTISALLENMSDGIISTDADGQVTLINEAARRLLAISNSMKVEGRSFMQVARDHELNALLKNTLEDGKERIQVLEVGPRRPQLQVKTARIDEELVGEKISSGLVVLQDLSELARLERVRRDFVANISHELRTPLASVKLMVETLDSIIVDDPDAAHDFLRRIENEVDGLTQLVRELLELSRIESGQIKLNLRAVDLRALAEITVERMQQQAVRRGLKLVNLSPPYEDAFPLALADPERLTQVIINLTHNAIKFTPVSGEITLNIDRFNENKLVASVSDTGVGIPPDDLTRVFERFYKVDKARTGNEAGTGLGLAISKHIVQAHGGDIWAESKFGSGSTFFFTIPIYNHS</sequence>
<dbReference type="FunFam" id="3.30.565.10:FF:000006">
    <property type="entry name" value="Sensor histidine kinase WalK"/>
    <property type="match status" value="1"/>
</dbReference>
<evidence type="ECO:0000256" key="6">
    <source>
        <dbReference type="ARBA" id="ARBA00023012"/>
    </source>
</evidence>
<dbReference type="InterPro" id="IPR013767">
    <property type="entry name" value="PAS_fold"/>
</dbReference>
<reference evidence="11 13" key="1">
    <citation type="submission" date="2020-06" db="EMBL/GenBank/DDBJ databases">
        <title>Anoxygenic phototrophic Chloroflexota member uses a Type I reaction center.</title>
        <authorList>
            <person name="Tsuji J.M."/>
            <person name="Shaw N.A."/>
            <person name="Nagashima S."/>
            <person name="Venkiteswaran J."/>
            <person name="Schiff S.L."/>
            <person name="Hanada S."/>
            <person name="Tank M."/>
            <person name="Neufeld J.D."/>
        </authorList>
    </citation>
    <scope>NUCLEOTIDE SEQUENCE [LARGE SCALE GENOMIC DNA]</scope>
    <source>
        <strain evidence="11">L227-S17</strain>
    </source>
</reference>